<keyword evidence="2" id="KW-0687">Ribonucleoprotein</keyword>
<accession>A0A3R5U3P1</accession>
<dbReference type="RefSeq" id="WP_128211268.1">
    <property type="nucleotide sequence ID" value="NZ_CP025746.1"/>
</dbReference>
<name>A0A3R5U3P1_9CLOT</name>
<gene>
    <name evidence="2" type="ORF">C1I91_03610</name>
</gene>
<protein>
    <submittedName>
        <fullName evidence="2">50S ribosomal protein L7ae-like protein</fullName>
    </submittedName>
</protein>
<evidence type="ECO:0000313" key="2">
    <source>
        <dbReference type="EMBL" id="QAA30816.1"/>
    </source>
</evidence>
<keyword evidence="2" id="KW-0689">Ribosomal protein</keyword>
<dbReference type="InterPro" id="IPR029064">
    <property type="entry name" value="Ribosomal_eL30-like_sf"/>
</dbReference>
<feature type="domain" description="Ribosomal protein eL8/eL30/eS12/Gadd45" evidence="1">
    <location>
        <begin position="9"/>
        <end position="74"/>
    </location>
</feature>
<proteinExistence type="predicted"/>
<dbReference type="Proteomes" id="UP000286268">
    <property type="component" value="Chromosome"/>
</dbReference>
<dbReference type="GO" id="GO:0005840">
    <property type="term" value="C:ribosome"/>
    <property type="evidence" value="ECO:0007669"/>
    <property type="project" value="UniProtKB-KW"/>
</dbReference>
<evidence type="ECO:0000259" key="1">
    <source>
        <dbReference type="Pfam" id="PF01248"/>
    </source>
</evidence>
<dbReference type="Gene3D" id="3.30.1330.30">
    <property type="match status" value="1"/>
</dbReference>
<dbReference type="EMBL" id="CP025746">
    <property type="protein sequence ID" value="QAA30816.1"/>
    <property type="molecule type" value="Genomic_DNA"/>
</dbReference>
<reference evidence="2 3" key="1">
    <citation type="submission" date="2018-01" db="EMBL/GenBank/DDBJ databases">
        <title>Genome Sequencing and Assembly of Anaerobacter polyendosporus strain CT4.</title>
        <authorList>
            <person name="Tachaapaikoon C."/>
            <person name="Sutheeworapong S."/>
            <person name="Jenjaroenpun P."/>
            <person name="Wongsurawat T."/>
            <person name="Nookeaw I."/>
            <person name="Cheawchanlertfa P."/>
            <person name="Kosugi A."/>
            <person name="Cheevadhanarak S."/>
            <person name="Ratanakhanokchai K."/>
        </authorList>
    </citation>
    <scope>NUCLEOTIDE SEQUENCE [LARGE SCALE GENOMIC DNA]</scope>
    <source>
        <strain evidence="2 3">CT4</strain>
    </source>
</reference>
<sequence>MIDRLLGKKVIGTKQCIKSMKSGEGKTLYIAKDAEQKLVNPIVDLAKEHGVEVKYINTMKELGRMCGIEVGSAATLMLE</sequence>
<dbReference type="OrthoDB" id="2353623at2"/>
<dbReference type="AlphaFoldDB" id="A0A3R5U3P1"/>
<dbReference type="Pfam" id="PF01248">
    <property type="entry name" value="Ribosomal_L7Ae"/>
    <property type="match status" value="1"/>
</dbReference>
<organism evidence="2 3">
    <name type="scientific">Clostridium manihotivorum</name>
    <dbReference type="NCBI Taxonomy" id="2320868"/>
    <lineage>
        <taxon>Bacteria</taxon>
        <taxon>Bacillati</taxon>
        <taxon>Bacillota</taxon>
        <taxon>Clostridia</taxon>
        <taxon>Eubacteriales</taxon>
        <taxon>Clostridiaceae</taxon>
        <taxon>Clostridium</taxon>
    </lineage>
</organism>
<dbReference type="InterPro" id="IPR004038">
    <property type="entry name" value="Ribosomal_eL8/eL30/eS12/Gad45"/>
</dbReference>
<evidence type="ECO:0000313" key="3">
    <source>
        <dbReference type="Proteomes" id="UP000286268"/>
    </source>
</evidence>
<dbReference type="KEGG" id="cmah:C1I91_03610"/>
<keyword evidence="3" id="KW-1185">Reference proteome</keyword>
<dbReference type="SUPFAM" id="SSF55315">
    <property type="entry name" value="L30e-like"/>
    <property type="match status" value="1"/>
</dbReference>